<evidence type="ECO:0000313" key="5">
    <source>
        <dbReference type="Proteomes" id="UP001054902"/>
    </source>
</evidence>
<protein>
    <submittedName>
        <fullName evidence="4">Uncharacterized protein</fullName>
    </submittedName>
</protein>
<name>A0AAD3CT88_9STRA</name>
<keyword evidence="1" id="KW-0677">Repeat</keyword>
<dbReference type="EMBL" id="BLLK01000045">
    <property type="protein sequence ID" value="GFH51776.1"/>
    <property type="molecule type" value="Genomic_DNA"/>
</dbReference>
<dbReference type="Proteomes" id="UP001054902">
    <property type="component" value="Unassembled WGS sequence"/>
</dbReference>
<dbReference type="InterPro" id="IPR011990">
    <property type="entry name" value="TPR-like_helical_dom_sf"/>
</dbReference>
<keyword evidence="5" id="KW-1185">Reference proteome</keyword>
<organism evidence="4 5">
    <name type="scientific">Chaetoceros tenuissimus</name>
    <dbReference type="NCBI Taxonomy" id="426638"/>
    <lineage>
        <taxon>Eukaryota</taxon>
        <taxon>Sar</taxon>
        <taxon>Stramenopiles</taxon>
        <taxon>Ochrophyta</taxon>
        <taxon>Bacillariophyta</taxon>
        <taxon>Coscinodiscophyceae</taxon>
        <taxon>Chaetocerotophycidae</taxon>
        <taxon>Chaetocerotales</taxon>
        <taxon>Chaetocerotaceae</taxon>
        <taxon>Chaetoceros</taxon>
    </lineage>
</organism>
<feature type="repeat" description="TPR" evidence="3">
    <location>
        <begin position="644"/>
        <end position="677"/>
    </location>
</feature>
<dbReference type="Pfam" id="PF13424">
    <property type="entry name" value="TPR_12"/>
    <property type="match status" value="1"/>
</dbReference>
<dbReference type="Gene3D" id="1.25.40.10">
    <property type="entry name" value="Tetratricopeptide repeat domain"/>
    <property type="match status" value="2"/>
</dbReference>
<evidence type="ECO:0000256" key="2">
    <source>
        <dbReference type="ARBA" id="ARBA00022803"/>
    </source>
</evidence>
<dbReference type="InterPro" id="IPR019734">
    <property type="entry name" value="TPR_rpt"/>
</dbReference>
<dbReference type="PANTHER" id="PTHR45641">
    <property type="entry name" value="TETRATRICOPEPTIDE REPEAT PROTEIN (AFU_ORTHOLOGUE AFUA_6G03870)"/>
    <property type="match status" value="1"/>
</dbReference>
<gene>
    <name evidence="4" type="ORF">CTEN210_08252</name>
</gene>
<proteinExistence type="predicted"/>
<dbReference type="SUPFAM" id="SSF48452">
    <property type="entry name" value="TPR-like"/>
    <property type="match status" value="1"/>
</dbReference>
<accession>A0AAD3CT88</accession>
<reference evidence="4 5" key="1">
    <citation type="journal article" date="2021" name="Sci. Rep.">
        <title>The genome of the diatom Chaetoceros tenuissimus carries an ancient integrated fragment of an extant virus.</title>
        <authorList>
            <person name="Hongo Y."/>
            <person name="Kimura K."/>
            <person name="Takaki Y."/>
            <person name="Yoshida Y."/>
            <person name="Baba S."/>
            <person name="Kobayashi G."/>
            <person name="Nagasaki K."/>
            <person name="Hano T."/>
            <person name="Tomaru Y."/>
        </authorList>
    </citation>
    <scope>NUCLEOTIDE SEQUENCE [LARGE SCALE GENOMIC DNA]</scope>
    <source>
        <strain evidence="4 5">NIES-3715</strain>
    </source>
</reference>
<keyword evidence="2 3" id="KW-0802">TPR repeat</keyword>
<dbReference type="PROSITE" id="PS50005">
    <property type="entry name" value="TPR"/>
    <property type="match status" value="2"/>
</dbReference>
<dbReference type="SMART" id="SM00028">
    <property type="entry name" value="TPR"/>
    <property type="match status" value="9"/>
</dbReference>
<comment type="caution">
    <text evidence="4">The sequence shown here is derived from an EMBL/GenBank/DDBJ whole genome shotgun (WGS) entry which is preliminary data.</text>
</comment>
<dbReference type="AlphaFoldDB" id="A0AAD3CT88"/>
<dbReference type="PANTHER" id="PTHR45641:SF19">
    <property type="entry name" value="NEPHROCYSTIN-3"/>
    <property type="match status" value="1"/>
</dbReference>
<dbReference type="Pfam" id="PF13174">
    <property type="entry name" value="TPR_6"/>
    <property type="match status" value="1"/>
</dbReference>
<sequence>MKNFPKEQQLEKEMHMILQSIVEHNNSAVSLPSSLELSSNDMNLYMSLKEGVLMKALDTWEQYSKSTFKQLKDSLENTSQETRSNSPNAPMIGFDLIQDHCSECLFESNLDASIFDEGSSSFDAFLSIDLAHFYEKDRTLYSLGLLSSILTGILCFNIGICKRRQRDHSSSKLYFEKGLDLITQNSYFLQVSMRACSSISFLRALLHINIGHTEWHLRNQIEASMCYQRTIEVFFPLRKPIMSTDFLSLGLEGISSTHGSAIDSIAIYCKMIIAASLNCIAMIRINEIADLSPRACVEDMFPQCEECLALLTPALSIYEALDEYYSHTTPGMIISKIGITNMATILNNMGRVKFLLKDFDASLQFYRHCLKCRTIALPSSHLDVGVAYFNIAQTLAELGKESQAIDMYHKFLSVTSPILGHSNHYVVSTLLLLSDICIREERLEIIDDLLRRYLSSPEYEEPENLRSKISLLNLLGYILILKENCDEALEFLFNARDLLACNEENTFLRKCSVTNSCNTALAFRKIGECTNALYMYQEALDKLTCDTENENKELYQATLCDIHMNMATLHENLEEFDACILHANTVIDTKTRSHGSSHFEVSIAWNYLGLIHFKNNQYQSALAAFVECVHIRSNTSFCGEYEIIAALYNVATVYKSMGELDKALDIFARIIDYERGQLHAQEKRTKPTEFVQSLRQIFEIYDIKNEALLGLRYLSEAVNICREFKDEINPSIGSSIFCLMGDVLGSKRLSEDSVHFYYEGMNLFGINDAIISSTGERAVQMILKLILSDEQFFPLHAAAA</sequence>
<evidence type="ECO:0000256" key="3">
    <source>
        <dbReference type="PROSITE-ProRule" id="PRU00339"/>
    </source>
</evidence>
<evidence type="ECO:0000256" key="1">
    <source>
        <dbReference type="ARBA" id="ARBA00022737"/>
    </source>
</evidence>
<evidence type="ECO:0000313" key="4">
    <source>
        <dbReference type="EMBL" id="GFH51776.1"/>
    </source>
</evidence>
<feature type="repeat" description="TPR" evidence="3">
    <location>
        <begin position="602"/>
        <end position="635"/>
    </location>
</feature>